<dbReference type="SUPFAM" id="SSF55144">
    <property type="entry name" value="LigT-like"/>
    <property type="match status" value="1"/>
</dbReference>
<evidence type="ECO:0000313" key="3">
    <source>
        <dbReference type="Proteomes" id="UP001595937"/>
    </source>
</evidence>
<keyword evidence="3" id="KW-1185">Reference proteome</keyword>
<comment type="caution">
    <text evidence="2">The sequence shown here is derived from an EMBL/GenBank/DDBJ whole genome shotgun (WGS) entry which is preliminary data.</text>
</comment>
<evidence type="ECO:0000259" key="1">
    <source>
        <dbReference type="Pfam" id="PF08975"/>
    </source>
</evidence>
<dbReference type="InterPro" id="IPR015069">
    <property type="entry name" value="2H-PEstase_DUF1868"/>
</dbReference>
<dbReference type="Proteomes" id="UP001595937">
    <property type="component" value="Unassembled WGS sequence"/>
</dbReference>
<name>A0ABW0FIF4_9MICO</name>
<dbReference type="Gene3D" id="3.90.1140.10">
    <property type="entry name" value="Cyclic phosphodiesterase"/>
    <property type="match status" value="1"/>
</dbReference>
<dbReference type="Pfam" id="PF08975">
    <property type="entry name" value="2H-phosphodiest"/>
    <property type="match status" value="1"/>
</dbReference>
<sequence length="225" mass="24645">MIDSVDAFPDEAALAKFSSTGVPRHFRGNTVLSMIDPGGELGSLLWCVRRQFEAATNGALVYLPASSWHMTVIGLVIGNIRSTWPRALSDDAVLADADSLARQAVESVHSPIACGVRAVGITVGDDLRVQLVPADHRSYRALWSYRDAVSATAGIRAPNHDAYSFHVTLAYRVKEPTPKEKKRWTNLCAQGVDTSRSFVLEAPSFRYHEDMTKFTLEPVMEGRGA</sequence>
<organism evidence="2 3">
    <name type="scientific">Brachybacterium tyrofermentans</name>
    <dbReference type="NCBI Taxonomy" id="47848"/>
    <lineage>
        <taxon>Bacteria</taxon>
        <taxon>Bacillati</taxon>
        <taxon>Actinomycetota</taxon>
        <taxon>Actinomycetes</taxon>
        <taxon>Micrococcales</taxon>
        <taxon>Dermabacteraceae</taxon>
        <taxon>Brachybacterium</taxon>
    </lineage>
</organism>
<accession>A0ABW0FIF4</accession>
<reference evidence="3" key="1">
    <citation type="journal article" date="2019" name="Int. J. Syst. Evol. Microbiol.">
        <title>The Global Catalogue of Microorganisms (GCM) 10K type strain sequencing project: providing services to taxonomists for standard genome sequencing and annotation.</title>
        <authorList>
            <consortium name="The Broad Institute Genomics Platform"/>
            <consortium name="The Broad Institute Genome Sequencing Center for Infectious Disease"/>
            <person name="Wu L."/>
            <person name="Ma J."/>
        </authorList>
    </citation>
    <scope>NUCLEOTIDE SEQUENCE [LARGE SCALE GENOMIC DNA]</scope>
    <source>
        <strain evidence="3">CGMCC 1.16455</strain>
    </source>
</reference>
<dbReference type="EMBL" id="JBHSLN010000071">
    <property type="protein sequence ID" value="MFC5298501.1"/>
    <property type="molecule type" value="Genomic_DNA"/>
</dbReference>
<dbReference type="GeneID" id="303299418"/>
<proteinExistence type="predicted"/>
<dbReference type="InterPro" id="IPR009097">
    <property type="entry name" value="Cyclic_Pdiesterase"/>
</dbReference>
<feature type="domain" description="DUF1868" evidence="1">
    <location>
        <begin position="16"/>
        <end position="117"/>
    </location>
</feature>
<dbReference type="RefSeq" id="WP_377802443.1">
    <property type="nucleotide sequence ID" value="NZ_BAAAIR010000028.1"/>
</dbReference>
<evidence type="ECO:0000313" key="2">
    <source>
        <dbReference type="EMBL" id="MFC5298501.1"/>
    </source>
</evidence>
<gene>
    <name evidence="2" type="ORF">ACFPK8_13365</name>
</gene>
<protein>
    <submittedName>
        <fullName evidence="2">DUF1868 domain-containing protein</fullName>
    </submittedName>
</protein>